<dbReference type="CDD" id="cd04301">
    <property type="entry name" value="NAT_SF"/>
    <property type="match status" value="1"/>
</dbReference>
<accession>A0A1B2DYN7</accession>
<dbReference type="Pfam" id="PF00583">
    <property type="entry name" value="Acetyltransf_1"/>
    <property type="match status" value="1"/>
</dbReference>
<organism evidence="2">
    <name type="scientific">Paenibacillus ihbetae</name>
    <dbReference type="NCBI Taxonomy" id="1870820"/>
    <lineage>
        <taxon>Bacteria</taxon>
        <taxon>Bacillati</taxon>
        <taxon>Bacillota</taxon>
        <taxon>Bacilli</taxon>
        <taxon>Bacillales</taxon>
        <taxon>Paenibacillaceae</taxon>
        <taxon>Paenibacillus</taxon>
    </lineage>
</organism>
<sequence>MIQIRRVMEEKSSVLEMIREELYGFNKMNITSAEYEALNFIVRSKTGELIAGLLSNRFGEAVSLEILWVHEEYRLQGIGNKLLRELERVAKESGAKRIHLDTHEFQAPEFYIKNGYVIFGVLEHVPLTGITRYYMKKEL</sequence>
<name>A0A1B2DYN7_9BACL</name>
<dbReference type="GO" id="GO:0016747">
    <property type="term" value="F:acyltransferase activity, transferring groups other than amino-acyl groups"/>
    <property type="evidence" value="ECO:0007669"/>
    <property type="project" value="InterPro"/>
</dbReference>
<dbReference type="RefSeq" id="WP_099477405.1">
    <property type="nucleotide sequence ID" value="NZ_CP016809.1"/>
</dbReference>
<dbReference type="InterPro" id="IPR000182">
    <property type="entry name" value="GNAT_dom"/>
</dbReference>
<dbReference type="PROSITE" id="PS51186">
    <property type="entry name" value="GNAT"/>
    <property type="match status" value="1"/>
</dbReference>
<proteinExistence type="predicted"/>
<feature type="domain" description="N-acetyltransferase" evidence="1">
    <location>
        <begin position="2"/>
        <end position="139"/>
    </location>
</feature>
<dbReference type="Gene3D" id="3.40.630.30">
    <property type="match status" value="1"/>
</dbReference>
<gene>
    <name evidence="2" type="ORF">BBD41_09370</name>
</gene>
<protein>
    <recommendedName>
        <fullName evidence="1">N-acetyltransferase domain-containing protein</fullName>
    </recommendedName>
</protein>
<dbReference type="SUPFAM" id="SSF55729">
    <property type="entry name" value="Acyl-CoA N-acyltransferases (Nat)"/>
    <property type="match status" value="1"/>
</dbReference>
<dbReference type="InterPro" id="IPR016181">
    <property type="entry name" value="Acyl_CoA_acyltransferase"/>
</dbReference>
<dbReference type="KEGG" id="pib:BBD41_09370"/>
<dbReference type="AlphaFoldDB" id="A0A1B2DYN7"/>
<evidence type="ECO:0000313" key="2">
    <source>
        <dbReference type="EMBL" id="ANY72782.1"/>
    </source>
</evidence>
<reference evidence="2" key="1">
    <citation type="submission" date="2016-08" db="EMBL/GenBank/DDBJ databases">
        <title>Complete Genome Seqeunce of Paenibacillus sp. nov. IHBB 9852 from high altitute lake of Indian trans-Himalayas.</title>
        <authorList>
            <person name="Kiran S."/>
            <person name="Swarnkar M.K."/>
            <person name="Rana A."/>
            <person name="Tewari R."/>
            <person name="Gulati A."/>
        </authorList>
    </citation>
    <scope>NUCLEOTIDE SEQUENCE [LARGE SCALE GENOMIC DNA]</scope>
    <source>
        <strain evidence="2">IHBB 9852</strain>
    </source>
</reference>
<dbReference type="EMBL" id="CP016809">
    <property type="protein sequence ID" value="ANY72782.1"/>
    <property type="molecule type" value="Genomic_DNA"/>
</dbReference>
<evidence type="ECO:0000259" key="1">
    <source>
        <dbReference type="PROSITE" id="PS51186"/>
    </source>
</evidence>